<dbReference type="Proteomes" id="UP001577267">
    <property type="component" value="Unassembled WGS sequence"/>
</dbReference>
<accession>A0ABV4ZJ21</accession>
<dbReference type="EMBL" id="JBHGBT010000005">
    <property type="protein sequence ID" value="MFB4194118.1"/>
    <property type="molecule type" value="Genomic_DNA"/>
</dbReference>
<dbReference type="RefSeq" id="WP_375062154.1">
    <property type="nucleotide sequence ID" value="NZ_JBHGBT010000005.1"/>
</dbReference>
<name>A0ABV4ZJ21_9ACTN</name>
<reference evidence="2 3" key="1">
    <citation type="submission" date="2024-09" db="EMBL/GenBank/DDBJ databases">
        <title>Draft genome sequence of multifaceted antimicrobials producing Streptomyces sp. strain FH1.</title>
        <authorList>
            <person name="Hassan F."/>
            <person name="Ali H."/>
            <person name="Hassan N."/>
            <person name="Nawaz A."/>
        </authorList>
    </citation>
    <scope>NUCLEOTIDE SEQUENCE [LARGE SCALE GENOMIC DNA]</scope>
    <source>
        <strain evidence="2 3">FH1</strain>
    </source>
</reference>
<protein>
    <submittedName>
        <fullName evidence="2">Uncharacterized protein</fullName>
    </submittedName>
</protein>
<sequence length="92" mass="10300">MHHDEPQWVQVTLDVALHQVRAWDFIEVGGRTERVESVTVLHNGRRIHFVHGGKLTLSTGRIVRVTRTVRENATAPEDVPFPQPSDAEGPAS</sequence>
<proteinExistence type="predicted"/>
<evidence type="ECO:0000313" key="3">
    <source>
        <dbReference type="Proteomes" id="UP001577267"/>
    </source>
</evidence>
<organism evidence="2 3">
    <name type="scientific">Streptomyces carpaticus</name>
    <dbReference type="NCBI Taxonomy" id="285558"/>
    <lineage>
        <taxon>Bacteria</taxon>
        <taxon>Bacillati</taxon>
        <taxon>Actinomycetota</taxon>
        <taxon>Actinomycetes</taxon>
        <taxon>Kitasatosporales</taxon>
        <taxon>Streptomycetaceae</taxon>
        <taxon>Streptomyces</taxon>
    </lineage>
</organism>
<gene>
    <name evidence="2" type="ORF">ACE11A_07095</name>
</gene>
<feature type="region of interest" description="Disordered" evidence="1">
    <location>
        <begin position="71"/>
        <end position="92"/>
    </location>
</feature>
<keyword evidence="3" id="KW-1185">Reference proteome</keyword>
<comment type="caution">
    <text evidence="2">The sequence shown here is derived from an EMBL/GenBank/DDBJ whole genome shotgun (WGS) entry which is preliminary data.</text>
</comment>
<evidence type="ECO:0000313" key="2">
    <source>
        <dbReference type="EMBL" id="MFB4194118.1"/>
    </source>
</evidence>
<evidence type="ECO:0000256" key="1">
    <source>
        <dbReference type="SAM" id="MobiDB-lite"/>
    </source>
</evidence>